<name>A0A9P4IQD6_9PEZI</name>
<protein>
    <recommendedName>
        <fullName evidence="2">DUF6594 domain-containing protein</fullName>
    </recommendedName>
</protein>
<dbReference type="PANTHER" id="PTHR34502:SF5">
    <property type="entry name" value="DUF6594 DOMAIN-CONTAINING PROTEIN"/>
    <property type="match status" value="1"/>
</dbReference>
<evidence type="ECO:0000256" key="1">
    <source>
        <dbReference type="SAM" id="Phobius"/>
    </source>
</evidence>
<dbReference type="InterPro" id="IPR046529">
    <property type="entry name" value="DUF6594"/>
</dbReference>
<dbReference type="AlphaFoldDB" id="A0A9P4IQD6"/>
<dbReference type="PANTHER" id="PTHR34502">
    <property type="entry name" value="DUF6594 DOMAIN-CONTAINING PROTEIN-RELATED"/>
    <property type="match status" value="1"/>
</dbReference>
<dbReference type="OrthoDB" id="5342093at2759"/>
<gene>
    <name evidence="3" type="ORF">NA57DRAFT_71605</name>
</gene>
<accession>A0A9P4IQD6</accession>
<proteinExistence type="predicted"/>
<keyword evidence="1" id="KW-1133">Transmembrane helix</keyword>
<feature type="transmembrane region" description="Helical" evidence="1">
    <location>
        <begin position="256"/>
        <end position="275"/>
    </location>
</feature>
<feature type="domain" description="DUF6594" evidence="2">
    <location>
        <begin position="8"/>
        <end position="294"/>
    </location>
</feature>
<dbReference type="Proteomes" id="UP000799772">
    <property type="component" value="Unassembled WGS sequence"/>
</dbReference>
<sequence length="305" mass="33789">MTASKVNYAAFAEFLSTPPDELALLRFRELNIRNLLFYQAELVHLGRQLRDIEDLDARLHPEPEKRVNYRWTPAMASRPSNTVAHTNLSSATQTTAAPNAQIAMSAPATTADLYRDKMLEVRETLAKYNEALNAYALQEGLSAPRKETIKVYRDWLDREDLGASFLSGAFEDVWDPKSSTQDFVSFTPTHGLVHWIGLFLVQLKFVLSRDKGPSRVYSVNSSGTGQLARGVSVIISSTFPVLPIIILFFINDLLVRIGLILVFTAVFAAILVFGTKLEPDKVLAITTAIAALQVVFVGSTADVQK</sequence>
<keyword evidence="1" id="KW-0472">Membrane</keyword>
<feature type="transmembrane region" description="Helical" evidence="1">
    <location>
        <begin position="227"/>
        <end position="250"/>
    </location>
</feature>
<evidence type="ECO:0000259" key="2">
    <source>
        <dbReference type="Pfam" id="PF20237"/>
    </source>
</evidence>
<keyword evidence="1" id="KW-0812">Transmembrane</keyword>
<feature type="transmembrane region" description="Helical" evidence="1">
    <location>
        <begin position="282"/>
        <end position="301"/>
    </location>
</feature>
<organism evidence="3 4">
    <name type="scientific">Rhizodiscina lignyota</name>
    <dbReference type="NCBI Taxonomy" id="1504668"/>
    <lineage>
        <taxon>Eukaryota</taxon>
        <taxon>Fungi</taxon>
        <taxon>Dikarya</taxon>
        <taxon>Ascomycota</taxon>
        <taxon>Pezizomycotina</taxon>
        <taxon>Dothideomycetes</taxon>
        <taxon>Pleosporomycetidae</taxon>
        <taxon>Aulographales</taxon>
        <taxon>Rhizodiscinaceae</taxon>
        <taxon>Rhizodiscina</taxon>
    </lineage>
</organism>
<evidence type="ECO:0000313" key="4">
    <source>
        <dbReference type="Proteomes" id="UP000799772"/>
    </source>
</evidence>
<dbReference type="EMBL" id="ML978122">
    <property type="protein sequence ID" value="KAF2102617.1"/>
    <property type="molecule type" value="Genomic_DNA"/>
</dbReference>
<evidence type="ECO:0000313" key="3">
    <source>
        <dbReference type="EMBL" id="KAF2102617.1"/>
    </source>
</evidence>
<comment type="caution">
    <text evidence="3">The sequence shown here is derived from an EMBL/GenBank/DDBJ whole genome shotgun (WGS) entry which is preliminary data.</text>
</comment>
<dbReference type="Pfam" id="PF20237">
    <property type="entry name" value="DUF6594"/>
    <property type="match status" value="1"/>
</dbReference>
<keyword evidence="4" id="KW-1185">Reference proteome</keyword>
<reference evidence="3" key="1">
    <citation type="journal article" date="2020" name="Stud. Mycol.">
        <title>101 Dothideomycetes genomes: a test case for predicting lifestyles and emergence of pathogens.</title>
        <authorList>
            <person name="Haridas S."/>
            <person name="Albert R."/>
            <person name="Binder M."/>
            <person name="Bloem J."/>
            <person name="Labutti K."/>
            <person name="Salamov A."/>
            <person name="Andreopoulos B."/>
            <person name="Baker S."/>
            <person name="Barry K."/>
            <person name="Bills G."/>
            <person name="Bluhm B."/>
            <person name="Cannon C."/>
            <person name="Castanera R."/>
            <person name="Culley D."/>
            <person name="Daum C."/>
            <person name="Ezra D."/>
            <person name="Gonzalez J."/>
            <person name="Henrissat B."/>
            <person name="Kuo A."/>
            <person name="Liang C."/>
            <person name="Lipzen A."/>
            <person name="Lutzoni F."/>
            <person name="Magnuson J."/>
            <person name="Mondo S."/>
            <person name="Nolan M."/>
            <person name="Ohm R."/>
            <person name="Pangilinan J."/>
            <person name="Park H.-J."/>
            <person name="Ramirez L."/>
            <person name="Alfaro M."/>
            <person name="Sun H."/>
            <person name="Tritt A."/>
            <person name="Yoshinaga Y."/>
            <person name="Zwiers L.-H."/>
            <person name="Turgeon B."/>
            <person name="Goodwin S."/>
            <person name="Spatafora J."/>
            <person name="Crous P."/>
            <person name="Grigoriev I."/>
        </authorList>
    </citation>
    <scope>NUCLEOTIDE SEQUENCE</scope>
    <source>
        <strain evidence="3">CBS 133067</strain>
    </source>
</reference>